<dbReference type="PROSITE" id="PS50926">
    <property type="entry name" value="TRAM"/>
    <property type="match status" value="1"/>
</dbReference>
<dbReference type="Gene3D" id="2.40.50.140">
    <property type="entry name" value="Nucleic acid-binding proteins"/>
    <property type="match status" value="1"/>
</dbReference>
<dbReference type="InterPro" id="IPR010280">
    <property type="entry name" value="U5_MeTrfase_fam"/>
</dbReference>
<accession>A0A1S6QJ37</accession>
<dbReference type="Pfam" id="PF05958">
    <property type="entry name" value="tRNA_U5-meth_tr"/>
    <property type="match status" value="1"/>
</dbReference>
<dbReference type="NCBIfam" id="TIGR00479">
    <property type="entry name" value="rumA"/>
    <property type="match status" value="1"/>
</dbReference>
<evidence type="ECO:0000313" key="7">
    <source>
        <dbReference type="EMBL" id="AQW21638.1"/>
    </source>
</evidence>
<evidence type="ECO:0000259" key="6">
    <source>
        <dbReference type="PROSITE" id="PS50926"/>
    </source>
</evidence>
<dbReference type="Proteomes" id="UP000030361">
    <property type="component" value="Chromosome"/>
</dbReference>
<dbReference type="InterPro" id="IPR012340">
    <property type="entry name" value="NA-bd_OB-fold"/>
</dbReference>
<feature type="binding site" evidence="4">
    <location>
        <position position="315"/>
    </location>
    <ligand>
        <name>S-adenosyl-L-methionine</name>
        <dbReference type="ChEBI" id="CHEBI:59789"/>
    </ligand>
</feature>
<dbReference type="PROSITE" id="PS01231">
    <property type="entry name" value="TRMA_2"/>
    <property type="match status" value="1"/>
</dbReference>
<keyword evidence="2 4" id="KW-0808">Transferase</keyword>
<proteinExistence type="inferred from homology"/>
<dbReference type="RefSeq" id="WP_035168227.1">
    <property type="nucleotide sequence ID" value="NZ_CP018906.1"/>
</dbReference>
<dbReference type="InterPro" id="IPR030391">
    <property type="entry name" value="MeTrfase_TrmA_CS"/>
</dbReference>
<dbReference type="PROSITE" id="PS51687">
    <property type="entry name" value="SAM_MT_RNA_M5U"/>
    <property type="match status" value="1"/>
</dbReference>
<dbReference type="FunFam" id="3.40.50.150:FF:000009">
    <property type="entry name" value="23S rRNA (Uracil(1939)-C(5))-methyltransferase RlmD"/>
    <property type="match status" value="1"/>
</dbReference>
<dbReference type="Gene3D" id="2.40.50.1070">
    <property type="match status" value="1"/>
</dbReference>
<feature type="active site" evidence="5">
    <location>
        <position position="411"/>
    </location>
</feature>
<evidence type="ECO:0000256" key="1">
    <source>
        <dbReference type="ARBA" id="ARBA00022603"/>
    </source>
</evidence>
<reference evidence="7 8" key="1">
    <citation type="journal article" date="2015" name="Genome Announc.">
        <title>Genome Sequence of Lactobacillus curieae CCTCC M 2011381T, a Novel Producer of Gamma-aminobutyric Acid.</title>
        <authorList>
            <person name="Wang Y."/>
            <person name="Wang Y."/>
            <person name="Lang C."/>
            <person name="Wei D."/>
            <person name="Xu P."/>
            <person name="Xie J."/>
        </authorList>
    </citation>
    <scope>NUCLEOTIDE SEQUENCE [LARGE SCALE GENOMIC DNA]</scope>
    <source>
        <strain evidence="7 8">CCTCC M 2011381</strain>
    </source>
</reference>
<dbReference type="SUPFAM" id="SSF50249">
    <property type="entry name" value="Nucleic acid-binding proteins"/>
    <property type="match status" value="1"/>
</dbReference>
<dbReference type="KEGG" id="lcu:PL11_006710"/>
<dbReference type="PANTHER" id="PTHR11061:SF30">
    <property type="entry name" value="TRNA (URACIL(54)-C(5))-METHYLTRANSFERASE"/>
    <property type="match status" value="1"/>
</dbReference>
<dbReference type="AlphaFoldDB" id="A0A1S6QJ37"/>
<evidence type="ECO:0000256" key="5">
    <source>
        <dbReference type="PROSITE-ProRule" id="PRU10015"/>
    </source>
</evidence>
<sequence>MKFTAPVAKNEKYEVIIEDLTYEGLGFAKIDDFPIFIENALVGEKIITLITKVKKNFAFGRTDEIITESPDRVHGIAKAYTQTGITPLQHLKYPAQLRFKQHQIQVDFDKLKVPAEVNETIGMDDPFHYRNKAQIPVRMLNGKLSTGFYKKHSHEMIPLEDFKIQDERIDKAVLIVRDILRKFQVNPYDERNHTGVIRNIMVRVGKYTDQMMIVLVTRTKKLPSTEEITREINEQIPGLTSLIQNVNSEKTNVVLGKKNIVLSGSDRIHDQLMGLDFEISANSFYQVNPVQTEKLYKLAIEKAELTKDDVVIDAYSGIGTISLSVAKAVNKVYGVEIVEDAVTDAKTNAMINGIKNVEFVVNKAEDQMAKWQADGLKPDVVIVDPPRKGLAESLIESVAEMNPKRVVYVSCNPATLARDVKLFGDFGYELNQPIQPVDQFPQTVHIESISVLEKK</sequence>
<dbReference type="eggNOG" id="COG2265">
    <property type="taxonomic scope" value="Bacteria"/>
</dbReference>
<feature type="active site" description="Nucleophile" evidence="4">
    <location>
        <position position="411"/>
    </location>
</feature>
<dbReference type="InterPro" id="IPR029063">
    <property type="entry name" value="SAM-dependent_MTases_sf"/>
</dbReference>
<dbReference type="FunFam" id="2.40.50.1070:FF:000003">
    <property type="entry name" value="23S rRNA (Uracil-5-)-methyltransferase RumA"/>
    <property type="match status" value="1"/>
</dbReference>
<comment type="similarity">
    <text evidence="4">Belongs to the class I-like SAM-binding methyltransferase superfamily. RNA M5U methyltransferase family.</text>
</comment>
<evidence type="ECO:0000256" key="4">
    <source>
        <dbReference type="PROSITE-ProRule" id="PRU01024"/>
    </source>
</evidence>
<dbReference type="InterPro" id="IPR002792">
    <property type="entry name" value="TRAM_dom"/>
</dbReference>
<keyword evidence="8" id="KW-1185">Reference proteome</keyword>
<dbReference type="Gene3D" id="3.40.50.150">
    <property type="entry name" value="Vaccinia Virus protein VP39"/>
    <property type="match status" value="1"/>
</dbReference>
<dbReference type="Pfam" id="PF01938">
    <property type="entry name" value="TRAM"/>
    <property type="match status" value="1"/>
</dbReference>
<feature type="domain" description="TRAM" evidence="6">
    <location>
        <begin position="6"/>
        <end position="64"/>
    </location>
</feature>
<keyword evidence="1 4" id="KW-0489">Methyltransferase</keyword>
<dbReference type="SUPFAM" id="SSF53335">
    <property type="entry name" value="S-adenosyl-L-methionine-dependent methyltransferases"/>
    <property type="match status" value="1"/>
</dbReference>
<dbReference type="CDD" id="cd02440">
    <property type="entry name" value="AdoMet_MTases"/>
    <property type="match status" value="1"/>
</dbReference>
<evidence type="ECO:0000256" key="2">
    <source>
        <dbReference type="ARBA" id="ARBA00022679"/>
    </source>
</evidence>
<evidence type="ECO:0000256" key="3">
    <source>
        <dbReference type="ARBA" id="ARBA00022691"/>
    </source>
</evidence>
<dbReference type="PROSITE" id="PS01230">
    <property type="entry name" value="TRMA_1"/>
    <property type="match status" value="1"/>
</dbReference>
<dbReference type="EMBL" id="CP018906">
    <property type="protein sequence ID" value="AQW21638.1"/>
    <property type="molecule type" value="Genomic_DNA"/>
</dbReference>
<feature type="binding site" evidence="4">
    <location>
        <position position="384"/>
    </location>
    <ligand>
        <name>S-adenosyl-L-methionine</name>
        <dbReference type="ChEBI" id="CHEBI:59789"/>
    </ligand>
</feature>
<dbReference type="GO" id="GO:0070475">
    <property type="term" value="P:rRNA base methylation"/>
    <property type="evidence" value="ECO:0007669"/>
    <property type="project" value="TreeGrafter"/>
</dbReference>
<dbReference type="GO" id="GO:0070041">
    <property type="term" value="F:rRNA (uridine-C5-)-methyltransferase activity"/>
    <property type="evidence" value="ECO:0007669"/>
    <property type="project" value="TreeGrafter"/>
</dbReference>
<dbReference type="InterPro" id="IPR030390">
    <property type="entry name" value="MeTrfase_TrmA_AS"/>
</dbReference>
<dbReference type="OrthoDB" id="9804590at2"/>
<name>A0A1S6QJ37_9LACO</name>
<protein>
    <submittedName>
        <fullName evidence="7">23S rRNA (Uracil-5-)-methyltransferase RumA</fullName>
    </submittedName>
</protein>
<gene>
    <name evidence="7" type="ORF">PL11_006710</name>
</gene>
<evidence type="ECO:0000313" key="8">
    <source>
        <dbReference type="Proteomes" id="UP000030361"/>
    </source>
</evidence>
<feature type="binding site" evidence="4">
    <location>
        <position position="286"/>
    </location>
    <ligand>
        <name>S-adenosyl-L-methionine</name>
        <dbReference type="ChEBI" id="CHEBI:59789"/>
    </ligand>
</feature>
<keyword evidence="3 4" id="KW-0949">S-adenosyl-L-methionine</keyword>
<dbReference type="PANTHER" id="PTHR11061">
    <property type="entry name" value="RNA M5U METHYLTRANSFERASE"/>
    <property type="match status" value="1"/>
</dbReference>
<feature type="binding site" evidence="4">
    <location>
        <position position="336"/>
    </location>
    <ligand>
        <name>S-adenosyl-L-methionine</name>
        <dbReference type="ChEBI" id="CHEBI:59789"/>
    </ligand>
</feature>
<organism evidence="7 8">
    <name type="scientific">Lentilactobacillus curieae</name>
    <dbReference type="NCBI Taxonomy" id="1138822"/>
    <lineage>
        <taxon>Bacteria</taxon>
        <taxon>Bacillati</taxon>
        <taxon>Bacillota</taxon>
        <taxon>Bacilli</taxon>
        <taxon>Lactobacillales</taxon>
        <taxon>Lactobacillaceae</taxon>
        <taxon>Lentilactobacillus</taxon>
    </lineage>
</organism>